<dbReference type="AlphaFoldDB" id="A0A5B7KDM2"/>
<evidence type="ECO:0000313" key="2">
    <source>
        <dbReference type="Proteomes" id="UP000324222"/>
    </source>
</evidence>
<keyword evidence="2" id="KW-1185">Reference proteome</keyword>
<gene>
    <name evidence="1" type="ORF">E2C01_100671</name>
</gene>
<evidence type="ECO:0000313" key="1">
    <source>
        <dbReference type="EMBL" id="MPD04956.1"/>
    </source>
</evidence>
<accession>A0A5B7KDM2</accession>
<proteinExistence type="predicted"/>
<name>A0A5B7KDM2_PORTR</name>
<reference evidence="1 2" key="1">
    <citation type="submission" date="2019-05" db="EMBL/GenBank/DDBJ databases">
        <title>Another draft genome of Portunus trituberculatus and its Hox gene families provides insights of decapod evolution.</title>
        <authorList>
            <person name="Jeong J.-H."/>
            <person name="Song I."/>
            <person name="Kim S."/>
            <person name="Choi T."/>
            <person name="Kim D."/>
            <person name="Ryu S."/>
            <person name="Kim W."/>
        </authorList>
    </citation>
    <scope>NUCLEOTIDE SEQUENCE [LARGE SCALE GENOMIC DNA]</scope>
    <source>
        <tissue evidence="1">Muscle</tissue>
    </source>
</reference>
<sequence>MPHLPITSTSPSPFLHPLVTLSTAHQPNLDAHPLPSWSLDGGVGGRERRATWGLYGRYSTWSGRVPVPPTPTTRVFNRGKSPLMLENLIGIDSGGRSHGVMVGDWGKKSGLGWKQDK</sequence>
<comment type="caution">
    <text evidence="1">The sequence shown here is derived from an EMBL/GenBank/DDBJ whole genome shotgun (WGS) entry which is preliminary data.</text>
</comment>
<dbReference type="Proteomes" id="UP000324222">
    <property type="component" value="Unassembled WGS sequence"/>
</dbReference>
<organism evidence="1 2">
    <name type="scientific">Portunus trituberculatus</name>
    <name type="common">Swimming crab</name>
    <name type="synonym">Neptunus trituberculatus</name>
    <dbReference type="NCBI Taxonomy" id="210409"/>
    <lineage>
        <taxon>Eukaryota</taxon>
        <taxon>Metazoa</taxon>
        <taxon>Ecdysozoa</taxon>
        <taxon>Arthropoda</taxon>
        <taxon>Crustacea</taxon>
        <taxon>Multicrustacea</taxon>
        <taxon>Malacostraca</taxon>
        <taxon>Eumalacostraca</taxon>
        <taxon>Eucarida</taxon>
        <taxon>Decapoda</taxon>
        <taxon>Pleocyemata</taxon>
        <taxon>Brachyura</taxon>
        <taxon>Eubrachyura</taxon>
        <taxon>Portunoidea</taxon>
        <taxon>Portunidae</taxon>
        <taxon>Portuninae</taxon>
        <taxon>Portunus</taxon>
    </lineage>
</organism>
<protein>
    <submittedName>
        <fullName evidence="1">Uncharacterized protein</fullName>
    </submittedName>
</protein>
<dbReference type="EMBL" id="VSRR010143689">
    <property type="protein sequence ID" value="MPD04956.1"/>
    <property type="molecule type" value="Genomic_DNA"/>
</dbReference>